<organism evidence="1 2">
    <name type="scientific">Candidatus Thermochlorobacter aerophilus</name>
    <dbReference type="NCBI Taxonomy" id="1868324"/>
    <lineage>
        <taxon>Bacteria</taxon>
        <taxon>Pseudomonadati</taxon>
        <taxon>Chlorobiota</taxon>
        <taxon>Chlorobiia</taxon>
        <taxon>Chlorobiales</taxon>
        <taxon>Candidatus Thermochlorobacteriaceae</taxon>
        <taxon>Candidatus Thermochlorobacter</taxon>
    </lineage>
</organism>
<evidence type="ECO:0000313" key="1">
    <source>
        <dbReference type="EMBL" id="RFM24607.1"/>
    </source>
</evidence>
<dbReference type="PANTHER" id="PTHR48443:SF1">
    <property type="entry name" value="DNA-DIRECTED RNA POLYMERASE SUBUNIT BETA"/>
    <property type="match status" value="1"/>
</dbReference>
<feature type="non-terminal residue" evidence="1">
    <location>
        <position position="1"/>
    </location>
</feature>
<reference evidence="1 2" key="1">
    <citation type="journal article" date="2011" name="ISME J.">
        <title>Community ecology of hot spring cyanobacterial mats: predominant populations and their functional potential.</title>
        <authorList>
            <person name="Klatt C.G."/>
            <person name="Wood J.M."/>
            <person name="Rusch D.B."/>
            <person name="Bateson M.M."/>
            <person name="Hamamura N."/>
            <person name="Heidelberg J.F."/>
            <person name="Grossman A.R."/>
            <person name="Bhaya D."/>
            <person name="Cohan F.M."/>
            <person name="Kuhl M."/>
            <person name="Bryant D.A."/>
            <person name="Ward D.M."/>
        </authorList>
    </citation>
    <scope>NUCLEOTIDE SEQUENCE [LARGE SCALE GENOMIC DNA]</scope>
    <source>
        <strain evidence="1">OS</strain>
    </source>
</reference>
<gene>
    <name evidence="1" type="ORF">D0433_04900</name>
</gene>
<dbReference type="PANTHER" id="PTHR48443">
    <property type="entry name" value="DNA-DIRECTED RNA POLYMERASE SUBUNIT BETA"/>
    <property type="match status" value="1"/>
</dbReference>
<protein>
    <recommendedName>
        <fullName evidence="3">DNA-directed RNA polymerase subunit beta</fullName>
    </recommendedName>
</protein>
<accession>A0A395M1F9</accession>
<dbReference type="EMBL" id="PHFL01000038">
    <property type="protein sequence ID" value="RFM24607.1"/>
    <property type="molecule type" value="Genomic_DNA"/>
</dbReference>
<comment type="caution">
    <text evidence="1">The sequence shown here is derived from an EMBL/GenBank/DDBJ whole genome shotgun (WGS) entry which is preliminary data.</text>
</comment>
<evidence type="ECO:0008006" key="3">
    <source>
        <dbReference type="Google" id="ProtNLM"/>
    </source>
</evidence>
<name>A0A395M1F9_9BACT</name>
<sequence length="142" mass="15522">ANKVVVEERGDAPRSIKQGELYPKDEITKINKELKKSGKELIKFREAIQATAQPQLLGITSAALQTESFISAASFQETTKVLTDAAVEGKEDYLLGLKENVIVGKPIPAGTGMKKYRQMRLSTETSQVKVAADNQGEVEVED</sequence>
<dbReference type="Gene3D" id="1.10.1790.20">
    <property type="match status" value="1"/>
</dbReference>
<dbReference type="AlphaFoldDB" id="A0A395M1F9"/>
<dbReference type="FunFam" id="1.10.150.390:FF:000002">
    <property type="entry name" value="DNA-directed RNA polymerase subunit beta"/>
    <property type="match status" value="1"/>
</dbReference>
<proteinExistence type="predicted"/>
<dbReference type="Gene3D" id="1.10.150.390">
    <property type="match status" value="1"/>
</dbReference>
<dbReference type="SUPFAM" id="SSF64484">
    <property type="entry name" value="beta and beta-prime subunits of DNA dependent RNA-polymerase"/>
    <property type="match status" value="1"/>
</dbReference>
<dbReference type="Proteomes" id="UP000266389">
    <property type="component" value="Unassembled WGS sequence"/>
</dbReference>
<evidence type="ECO:0000313" key="2">
    <source>
        <dbReference type="Proteomes" id="UP000266389"/>
    </source>
</evidence>